<dbReference type="SMART" id="SM00909">
    <property type="entry name" value="Germane"/>
    <property type="match status" value="1"/>
</dbReference>
<evidence type="ECO:0000313" key="3">
    <source>
        <dbReference type="EMBL" id="MBH5336672.1"/>
    </source>
</evidence>
<dbReference type="InterPro" id="IPR018910">
    <property type="entry name" value="LpqB_C"/>
</dbReference>
<keyword evidence="4" id="KW-1185">Reference proteome</keyword>
<organism evidence="3 4">
    <name type="scientific">Streptomyces pactum</name>
    <dbReference type="NCBI Taxonomy" id="68249"/>
    <lineage>
        <taxon>Bacteria</taxon>
        <taxon>Bacillati</taxon>
        <taxon>Actinomycetota</taxon>
        <taxon>Actinomycetes</taxon>
        <taxon>Kitasatosporales</taxon>
        <taxon>Streptomycetaceae</taxon>
        <taxon>Streptomyces</taxon>
    </lineage>
</organism>
<protein>
    <submittedName>
        <fullName evidence="3">GerMN domain-containing protein</fullName>
    </submittedName>
</protein>
<evidence type="ECO:0000313" key="4">
    <source>
        <dbReference type="Proteomes" id="UP000807371"/>
    </source>
</evidence>
<feature type="domain" description="GerMN" evidence="2">
    <location>
        <begin position="250"/>
        <end position="345"/>
    </location>
</feature>
<comment type="caution">
    <text evidence="3">The sequence shown here is derived from an EMBL/GenBank/DDBJ whole genome shotgun (WGS) entry which is preliminary data.</text>
</comment>
<accession>A0ABS0NN88</accession>
<dbReference type="InterPro" id="IPR059026">
    <property type="entry name" value="LpqB_N"/>
</dbReference>
<dbReference type="Pfam" id="PF10647">
    <property type="entry name" value="Gmad1"/>
    <property type="match status" value="1"/>
</dbReference>
<dbReference type="SUPFAM" id="SSF63829">
    <property type="entry name" value="Calcium-dependent phosphotriesterase"/>
    <property type="match status" value="1"/>
</dbReference>
<evidence type="ECO:0000256" key="1">
    <source>
        <dbReference type="SAM" id="MobiDB-lite"/>
    </source>
</evidence>
<dbReference type="InterPro" id="IPR019606">
    <property type="entry name" value="GerMN"/>
</dbReference>
<feature type="region of interest" description="Disordered" evidence="1">
    <location>
        <begin position="1"/>
        <end position="21"/>
    </location>
</feature>
<dbReference type="EMBL" id="JACYXC010000001">
    <property type="protein sequence ID" value="MBH5336672.1"/>
    <property type="molecule type" value="Genomic_DNA"/>
</dbReference>
<reference evidence="3 4" key="1">
    <citation type="submission" date="2020-09" db="EMBL/GenBank/DDBJ databases">
        <title>Biosynthesis of the nuclear factor of activated T cells inhibitor NFAT-133 and its congeners in Streptomyces pactum.</title>
        <authorList>
            <person name="Zhou W."/>
            <person name="Posri P."/>
            <person name="Abugrain M.E."/>
            <person name="Weisberg A.J."/>
            <person name="Chang J.H."/>
            <person name="Mahmud T."/>
        </authorList>
    </citation>
    <scope>NUCLEOTIDE SEQUENCE [LARGE SCALE GENOMIC DNA]</scope>
    <source>
        <strain evidence="3 4">ATCC 27456</strain>
    </source>
</reference>
<evidence type="ECO:0000259" key="2">
    <source>
        <dbReference type="SMART" id="SM00909"/>
    </source>
</evidence>
<dbReference type="Proteomes" id="UP000807371">
    <property type="component" value="Unassembled WGS sequence"/>
</dbReference>
<dbReference type="Pfam" id="PF25976">
    <property type="entry name" value="LpqB_N"/>
    <property type="match status" value="1"/>
</dbReference>
<proteinExistence type="predicted"/>
<sequence length="634" mass="68377">MPPSPAGRAGSFVPPPTPDRRAVPVAVDRHRFPRAPHRRRAAAPALLACGVMVLAGCASMPGSGDVSRVDSSLRSEDDSQVQVYGVSPAKGEQPSGLVSGFLEATTSDEETFATAREYLSPAVASKWDPFASMTVLADAPDLATRRDRDGEGVTVEVTGTQLGTVDAHHAYAPGEKPFKQRIHVSKSQGQWRIDEPPPGLIITEADFQRLYRSVNKYYFAELGPDAGRSRLDDAVLVADPVYLRQRIDPVGTSVRALLDGPTSWLDPVVRTAFPRGTELRGANRPTLDDSDELQVRLSRQAAGVDGSRCRQMAAQVLFTVQDQMTNQLSGVRLERSDGSELCSLSRDVAVGYRPDNGSRGHQYFIDEAHRMVRLADRDEKARPVPGPFGDDGAQLGSLAVARDERLAAGVSRDGTELYVAELREGADRGPARLRSRAADPGQRLSTPTWDGLGGLWVADRDPRRPRLLRLRDGIGEPEPVRVSGLGEGRIEELRVAADGMRVALLVRDKGHTRLLLGRIERDRAPEGLQLSVEGLRAIAPKLEDVDAVSWAGGSRLVVAGRESQGVQQLQYVETDGSHADVPSPPTPNRADALAATEDPARPLLAKSMDGIVRLPPNGDWKTVAKVGTAPAYPG</sequence>
<name>A0ABS0NN88_9ACTN</name>
<gene>
    <name evidence="3" type="ORF">IHE55_18580</name>
</gene>
<dbReference type="Pfam" id="PF10646">
    <property type="entry name" value="Germane"/>
    <property type="match status" value="1"/>
</dbReference>